<dbReference type="Proteomes" id="UP001386955">
    <property type="component" value="Unassembled WGS sequence"/>
</dbReference>
<feature type="signal peptide" evidence="9">
    <location>
        <begin position="1"/>
        <end position="28"/>
    </location>
</feature>
<dbReference type="PANTHER" id="PTHR33348">
    <property type="entry name" value="PRECURSOR OF CEP5"/>
    <property type="match status" value="1"/>
</dbReference>
<keyword evidence="4" id="KW-0964">Secreted</keyword>
<comment type="similarity">
    <text evidence="2">Belongs to the C-terminally encoded plant signaling peptide (CEP) family.</text>
</comment>
<dbReference type="GO" id="GO:0006995">
    <property type="term" value="P:cellular response to nitrogen starvation"/>
    <property type="evidence" value="ECO:0007669"/>
    <property type="project" value="UniProtKB-ARBA"/>
</dbReference>
<dbReference type="GO" id="GO:0005179">
    <property type="term" value="F:hormone activity"/>
    <property type="evidence" value="ECO:0007669"/>
    <property type="project" value="UniProtKB-KW"/>
</dbReference>
<reference evidence="10 11" key="1">
    <citation type="submission" date="2024-01" db="EMBL/GenBank/DDBJ databases">
        <title>The genomes of 5 underutilized Papilionoideae crops provide insights into root nodulation and disease resistanc.</title>
        <authorList>
            <person name="Jiang F."/>
        </authorList>
    </citation>
    <scope>NUCLEOTIDE SEQUENCE [LARGE SCALE GENOMIC DNA]</scope>
    <source>
        <strain evidence="10">DUOXIRENSHENG_FW03</strain>
        <tissue evidence="10">Leaves</tissue>
    </source>
</reference>
<feature type="region of interest" description="Disordered" evidence="8">
    <location>
        <begin position="51"/>
        <end position="97"/>
    </location>
</feature>
<keyword evidence="5" id="KW-0372">Hormone</keyword>
<keyword evidence="6 9" id="KW-0732">Signal</keyword>
<dbReference type="GO" id="GO:1902025">
    <property type="term" value="P:nitrate import"/>
    <property type="evidence" value="ECO:0007669"/>
    <property type="project" value="TreeGrafter"/>
</dbReference>
<dbReference type="InterPro" id="IPR033250">
    <property type="entry name" value="CEP"/>
</dbReference>
<evidence type="ECO:0000256" key="1">
    <source>
        <dbReference type="ARBA" id="ARBA00004271"/>
    </source>
</evidence>
<feature type="compositionally biased region" description="Basic and acidic residues" evidence="8">
    <location>
        <begin position="54"/>
        <end position="75"/>
    </location>
</feature>
<evidence type="ECO:0000256" key="5">
    <source>
        <dbReference type="ARBA" id="ARBA00022702"/>
    </source>
</evidence>
<accession>A0AAN9X9B5</accession>
<evidence type="ECO:0000256" key="2">
    <source>
        <dbReference type="ARBA" id="ARBA00008963"/>
    </source>
</evidence>
<evidence type="ECO:0000313" key="11">
    <source>
        <dbReference type="Proteomes" id="UP001386955"/>
    </source>
</evidence>
<keyword evidence="11" id="KW-1185">Reference proteome</keyword>
<dbReference type="GO" id="GO:0048364">
    <property type="term" value="P:root development"/>
    <property type="evidence" value="ECO:0007669"/>
    <property type="project" value="InterPro"/>
</dbReference>
<dbReference type="GO" id="GO:1901371">
    <property type="term" value="P:regulation of leaf morphogenesis"/>
    <property type="evidence" value="ECO:0007669"/>
    <property type="project" value="TreeGrafter"/>
</dbReference>
<evidence type="ECO:0000256" key="6">
    <source>
        <dbReference type="ARBA" id="ARBA00022729"/>
    </source>
</evidence>
<dbReference type="EMBL" id="JAYMYS010000007">
    <property type="protein sequence ID" value="KAK7386457.1"/>
    <property type="molecule type" value="Genomic_DNA"/>
</dbReference>
<dbReference type="GO" id="GO:0048046">
    <property type="term" value="C:apoplast"/>
    <property type="evidence" value="ECO:0007669"/>
    <property type="project" value="UniProtKB-SubCell"/>
</dbReference>
<sequence length="97" mass="10941">MENTRLRNIALVLFLILILHHHVLFVQGRHLKSQLCKECSKPQENTMGVAAHHVGGDGRISDDEVHQEASRRVQYEEEDFRPTTPGHSPGVGHSINN</sequence>
<dbReference type="AlphaFoldDB" id="A0AAN9X9B5"/>
<evidence type="ECO:0000256" key="7">
    <source>
        <dbReference type="ARBA" id="ARBA00023278"/>
    </source>
</evidence>
<name>A0AAN9X9B5_PSOTE</name>
<evidence type="ECO:0000313" key="10">
    <source>
        <dbReference type="EMBL" id="KAK7386457.1"/>
    </source>
</evidence>
<comment type="subcellular location">
    <subcellularLocation>
        <location evidence="1">Secreted</location>
        <location evidence="1">Extracellular space</location>
        <location evidence="1">Apoplast</location>
    </subcellularLocation>
</comment>
<evidence type="ECO:0000256" key="3">
    <source>
        <dbReference type="ARBA" id="ARBA00022523"/>
    </source>
</evidence>
<dbReference type="PANTHER" id="PTHR33348:SF7">
    <property type="entry name" value="PRECURSOR OF CEP11-RELATED"/>
    <property type="match status" value="1"/>
</dbReference>
<evidence type="ECO:0000256" key="8">
    <source>
        <dbReference type="SAM" id="MobiDB-lite"/>
    </source>
</evidence>
<keyword evidence="3" id="KW-0052">Apoplast</keyword>
<protein>
    <submittedName>
        <fullName evidence="10">Uncharacterized protein</fullName>
    </submittedName>
</protein>
<comment type="caution">
    <text evidence="10">The sequence shown here is derived from an EMBL/GenBank/DDBJ whole genome shotgun (WGS) entry which is preliminary data.</text>
</comment>
<proteinExistence type="inferred from homology"/>
<organism evidence="10 11">
    <name type="scientific">Psophocarpus tetragonolobus</name>
    <name type="common">Winged bean</name>
    <name type="synonym">Dolichos tetragonolobus</name>
    <dbReference type="NCBI Taxonomy" id="3891"/>
    <lineage>
        <taxon>Eukaryota</taxon>
        <taxon>Viridiplantae</taxon>
        <taxon>Streptophyta</taxon>
        <taxon>Embryophyta</taxon>
        <taxon>Tracheophyta</taxon>
        <taxon>Spermatophyta</taxon>
        <taxon>Magnoliopsida</taxon>
        <taxon>eudicotyledons</taxon>
        <taxon>Gunneridae</taxon>
        <taxon>Pentapetalae</taxon>
        <taxon>rosids</taxon>
        <taxon>fabids</taxon>
        <taxon>Fabales</taxon>
        <taxon>Fabaceae</taxon>
        <taxon>Papilionoideae</taxon>
        <taxon>50 kb inversion clade</taxon>
        <taxon>NPAAA clade</taxon>
        <taxon>indigoferoid/millettioid clade</taxon>
        <taxon>Phaseoleae</taxon>
        <taxon>Psophocarpus</taxon>
    </lineage>
</organism>
<evidence type="ECO:0000256" key="9">
    <source>
        <dbReference type="SAM" id="SignalP"/>
    </source>
</evidence>
<gene>
    <name evidence="10" type="ORF">VNO78_26696</name>
</gene>
<dbReference type="GO" id="GO:2000280">
    <property type="term" value="P:regulation of root development"/>
    <property type="evidence" value="ECO:0007669"/>
    <property type="project" value="TreeGrafter"/>
</dbReference>
<keyword evidence="7" id="KW-0379">Hydroxylation</keyword>
<feature type="chain" id="PRO_5042952006" evidence="9">
    <location>
        <begin position="29"/>
        <end position="97"/>
    </location>
</feature>
<evidence type="ECO:0000256" key="4">
    <source>
        <dbReference type="ARBA" id="ARBA00022525"/>
    </source>
</evidence>